<feature type="region of interest" description="Disordered" evidence="1">
    <location>
        <begin position="366"/>
        <end position="406"/>
    </location>
</feature>
<keyword evidence="2" id="KW-1133">Transmembrane helix</keyword>
<feature type="domain" description="Receptor L-domain" evidence="4">
    <location>
        <begin position="85"/>
        <end position="144"/>
    </location>
</feature>
<dbReference type="Proteomes" id="UP000001699">
    <property type="component" value="Unassembled WGS sequence"/>
</dbReference>
<sequence>MRPLFFCLLLALRLVAADDGEESDSNPRCNTDVNIASQADADSIASCHTVRGSVTMASSVSGAVNLHGVETIQGPLTARGASDLSALIASDLKTITGTLTVANNDALNQISMSNLQTVGGDFKVENNRNLKDLSLSDLDEIRGGVTVSDLTRRRISLSNLDTVWGPTVIHSSGTFNCSSLDSKLSGEDRVFQSSYSCTTGKSNKSSGSDGLSTGAKAGIAVAVVIVVLLILFFLWLLIRRRKRQQNRRTEKTVTDAIASQTPAPTGHESNTEKLTSTLTPPQEDVERGIPRKPVSPPPAADRRSSVPASLLPGSGRLSVPVSLLPGSNPSVSSASASHRRVTSDPSLFLHHIAPSAPQPPPSEIDVPMLDSGNVYEVGNDRTRPQTPIYELDGGGMSNHQQPIHRE</sequence>
<feature type="compositionally biased region" description="Polar residues" evidence="1">
    <location>
        <begin position="397"/>
        <end position="406"/>
    </location>
</feature>
<dbReference type="InterPro" id="IPR036941">
    <property type="entry name" value="Rcpt_L-dom_sf"/>
</dbReference>
<organism evidence="5 6">
    <name type="scientific">Aspergillus fumigatus (strain CBS 144.89 / FGSC A1163 / CEA10)</name>
    <name type="common">Neosartorya fumigata</name>
    <dbReference type="NCBI Taxonomy" id="451804"/>
    <lineage>
        <taxon>Eukaryota</taxon>
        <taxon>Fungi</taxon>
        <taxon>Dikarya</taxon>
        <taxon>Ascomycota</taxon>
        <taxon>Pezizomycotina</taxon>
        <taxon>Eurotiomycetes</taxon>
        <taxon>Eurotiomycetidae</taxon>
        <taxon>Eurotiales</taxon>
        <taxon>Aspergillaceae</taxon>
        <taxon>Aspergillus</taxon>
        <taxon>Aspergillus subgen. Fumigati</taxon>
    </lineage>
</organism>
<evidence type="ECO:0000256" key="1">
    <source>
        <dbReference type="SAM" id="MobiDB-lite"/>
    </source>
</evidence>
<dbReference type="SUPFAM" id="SSF52058">
    <property type="entry name" value="L domain-like"/>
    <property type="match status" value="1"/>
</dbReference>
<protein>
    <submittedName>
        <fullName evidence="5">GPI-anchored cell wall protein Pst1, putative</fullName>
    </submittedName>
</protein>
<keyword evidence="2" id="KW-0472">Membrane</keyword>
<dbReference type="Gene3D" id="3.80.20.20">
    <property type="entry name" value="Receptor L-domain"/>
    <property type="match status" value="1"/>
</dbReference>
<dbReference type="EMBL" id="DS499599">
    <property type="protein sequence ID" value="EDP49604.1"/>
    <property type="molecule type" value="Genomic_DNA"/>
</dbReference>
<name>B0Y873_ASPFC</name>
<proteinExistence type="predicted"/>
<evidence type="ECO:0000313" key="6">
    <source>
        <dbReference type="Proteomes" id="UP000001699"/>
    </source>
</evidence>
<dbReference type="OrthoDB" id="536881at2759"/>
<evidence type="ECO:0000313" key="5">
    <source>
        <dbReference type="EMBL" id="EDP49604.1"/>
    </source>
</evidence>
<feature type="transmembrane region" description="Helical" evidence="2">
    <location>
        <begin position="217"/>
        <end position="238"/>
    </location>
</feature>
<evidence type="ECO:0000256" key="3">
    <source>
        <dbReference type="SAM" id="SignalP"/>
    </source>
</evidence>
<evidence type="ECO:0000256" key="2">
    <source>
        <dbReference type="SAM" id="Phobius"/>
    </source>
</evidence>
<accession>B0Y873</accession>
<feature type="region of interest" description="Disordered" evidence="1">
    <location>
        <begin position="245"/>
        <end position="312"/>
    </location>
</feature>
<dbReference type="AlphaFoldDB" id="B0Y873"/>
<keyword evidence="3" id="KW-0732">Signal</keyword>
<feature type="chain" id="PRO_5002760766" evidence="3">
    <location>
        <begin position="18"/>
        <end position="406"/>
    </location>
</feature>
<dbReference type="InterPro" id="IPR000494">
    <property type="entry name" value="Rcpt_L-dom"/>
</dbReference>
<keyword evidence="2" id="KW-0812">Transmembrane</keyword>
<keyword evidence="6" id="KW-1185">Reference proteome</keyword>
<feature type="signal peptide" evidence="3">
    <location>
        <begin position="1"/>
        <end position="17"/>
    </location>
</feature>
<dbReference type="Pfam" id="PF01030">
    <property type="entry name" value="Recep_L_domain"/>
    <property type="match status" value="1"/>
</dbReference>
<evidence type="ECO:0000259" key="4">
    <source>
        <dbReference type="Pfam" id="PF01030"/>
    </source>
</evidence>
<dbReference type="HOGENOM" id="CLU_061408_0_0_1"/>
<gene>
    <name evidence="5" type="ORF">AFUB_076340</name>
</gene>
<reference evidence="5 6" key="1">
    <citation type="journal article" date="2008" name="PLoS Genet.">
        <title>Genomic islands in the pathogenic filamentous fungus Aspergillus fumigatus.</title>
        <authorList>
            <person name="Fedorova N.D."/>
            <person name="Khaldi N."/>
            <person name="Joardar V.S."/>
            <person name="Maiti R."/>
            <person name="Amedeo P."/>
            <person name="Anderson M.J."/>
            <person name="Crabtree J."/>
            <person name="Silva J.C."/>
            <person name="Badger J.H."/>
            <person name="Albarraq A."/>
            <person name="Angiuoli S."/>
            <person name="Bussey H."/>
            <person name="Bowyer P."/>
            <person name="Cotty P.J."/>
            <person name="Dyer P.S."/>
            <person name="Egan A."/>
            <person name="Galens K."/>
            <person name="Fraser-Liggett C.M."/>
            <person name="Haas B.J."/>
            <person name="Inman J.M."/>
            <person name="Kent R."/>
            <person name="Lemieux S."/>
            <person name="Malavazi I."/>
            <person name="Orvis J."/>
            <person name="Roemer T."/>
            <person name="Ronning C.M."/>
            <person name="Sundaram J.P."/>
            <person name="Sutton G."/>
            <person name="Turner G."/>
            <person name="Venter J.C."/>
            <person name="White O.R."/>
            <person name="Whitty B.R."/>
            <person name="Youngman P."/>
            <person name="Wolfe K.H."/>
            <person name="Goldman G.H."/>
            <person name="Wortman J.R."/>
            <person name="Jiang B."/>
            <person name="Denning D.W."/>
            <person name="Nierman W.C."/>
        </authorList>
    </citation>
    <scope>NUCLEOTIDE SEQUENCE [LARGE SCALE GENOMIC DNA]</scope>
    <source>
        <strain evidence="6">CBS 144.89 / FGSC A1163 / CEA10</strain>
    </source>
</reference>